<evidence type="ECO:0000313" key="9">
    <source>
        <dbReference type="Proteomes" id="UP000218151"/>
    </source>
</evidence>
<dbReference type="Pfam" id="PF03135">
    <property type="entry name" value="CagE_TrbE_VirB"/>
    <property type="match status" value="1"/>
</dbReference>
<organism evidence="8 9">
    <name type="scientific">Sphingomonas lenta</name>
    <dbReference type="NCBI Taxonomy" id="1141887"/>
    <lineage>
        <taxon>Bacteria</taxon>
        <taxon>Pseudomonadati</taxon>
        <taxon>Pseudomonadota</taxon>
        <taxon>Alphaproteobacteria</taxon>
        <taxon>Sphingomonadales</taxon>
        <taxon>Sphingomonadaceae</taxon>
        <taxon>Sphingomonas</taxon>
    </lineage>
</organism>
<evidence type="ECO:0000256" key="3">
    <source>
        <dbReference type="ARBA" id="ARBA00022840"/>
    </source>
</evidence>
<gene>
    <name evidence="8" type="ORF">CKY28_17505</name>
</gene>
<evidence type="ECO:0000313" key="8">
    <source>
        <dbReference type="EMBL" id="PAX06425.1"/>
    </source>
</evidence>
<dbReference type="PANTHER" id="PTHR30121">
    <property type="entry name" value="UNCHARACTERIZED PROTEIN YJGR-RELATED"/>
    <property type="match status" value="1"/>
</dbReference>
<reference evidence="9" key="1">
    <citation type="submission" date="2017-09" db="EMBL/GenBank/DDBJ databases">
        <authorList>
            <person name="Feng G."/>
            <person name="Zhu H."/>
        </authorList>
    </citation>
    <scope>NUCLEOTIDE SEQUENCE [LARGE SCALE GENOMIC DNA]</scope>
    <source>
        <strain evidence="9">1PNM-20</strain>
    </source>
</reference>
<dbReference type="InterPro" id="IPR051162">
    <property type="entry name" value="T4SS_component"/>
</dbReference>
<sequence>MQLLPRLTSRPDDWGKEKPAGDHLPYLAQIDDHTLSLRDGRLLQVLALDGLLFETADTTEINYRKGLRDAMLQAIGSSRFALYHHLVRRRVEPELEARFPDPFSAKVDEAWRRRLSAKRLFTNDLYLTLIRRPLQGRGGVADRVARFFGRAAGRARAAELATERRELDAARDALLAALSQYGARLLGSYDTKAGPRSEVLEYLSQLYNGELRPVRLPEGDVGRYLPYRRVSFGAQTVELGPAGDLDRSFVGLVAIKEYPGQTGPGMLDELMRLPVELTVTQSFGFVDRQAALGRVNLALRRMRAADDEALSLRGELAQARDDLAAGRAAFGEHHLTVAVHGQSVRDVDDGVAEVQAALTDLGLIAVREEMALEPAFWAQFPGNFSYVPRRGLVASRNFASFASMHNFPAGRAEGNHWGQAVTVLETTAAGPYHFNFHHGDLGNFTVIGPSGSGKTVVVNFLLAQARKFDPRIIFFDKDRGAELFLRSLGGRYDVLRTGEPSGLNPLLLDDTPENRRFLLDWLARLVAEPGGSPLGPDELARLKDAVDANMEAPRAYRRLGHFAQLLRGGHRPSAGDLSSRLAPWWGTGERAWLFDNAEDRTDLNQRVVGFDMTRILDDSVVRTPAMMYLFHRVEERLDGSPAIIVVDEGWKALDDEVFTGRIRDWEKTIRKRNGVVGFATQSAEDALESRIASAIVEQAATQIFMANPKAQARDYVGGFGLTEHEYELVRTLPDSAHAFLVKHGNESVVARLDLTGERELLTILSGRERTVRALDAIRAEVGDDPDAWMPRLLEQA</sequence>
<keyword evidence="3" id="KW-0067">ATP-binding</keyword>
<evidence type="ECO:0000256" key="4">
    <source>
        <dbReference type="ARBA" id="ARBA00023026"/>
    </source>
</evidence>
<feature type="domain" description="CagE TrbE VirB component of type IV transporter system central" evidence="6">
    <location>
        <begin position="185"/>
        <end position="389"/>
    </location>
</feature>
<dbReference type="PANTHER" id="PTHR30121:SF12">
    <property type="entry name" value="TYPE IV SECRETION SYSTEM PROTEIN CAGE"/>
    <property type="match status" value="1"/>
</dbReference>
<protein>
    <recommendedName>
        <fullName evidence="5">Type IV secretion system protein virB4</fullName>
    </recommendedName>
</protein>
<dbReference type="GO" id="GO:0005524">
    <property type="term" value="F:ATP binding"/>
    <property type="evidence" value="ECO:0007669"/>
    <property type="project" value="UniProtKB-KW"/>
</dbReference>
<evidence type="ECO:0000256" key="2">
    <source>
        <dbReference type="ARBA" id="ARBA00022741"/>
    </source>
</evidence>
<dbReference type="InterPro" id="IPR018145">
    <property type="entry name" value="CagE_TrbE_VirB_cntrl_dom"/>
</dbReference>
<accession>A0A2A2SB40</accession>
<evidence type="ECO:0000259" key="7">
    <source>
        <dbReference type="Pfam" id="PF19044"/>
    </source>
</evidence>
<comment type="caution">
    <text evidence="8">The sequence shown here is derived from an EMBL/GenBank/DDBJ whole genome shotgun (WGS) entry which is preliminary data.</text>
</comment>
<dbReference type="OrthoDB" id="9816422at2"/>
<keyword evidence="4" id="KW-0843">Virulence</keyword>
<keyword evidence="9" id="KW-1185">Reference proteome</keyword>
<dbReference type="InterPro" id="IPR027417">
    <property type="entry name" value="P-loop_NTPase"/>
</dbReference>
<dbReference type="Gene3D" id="3.40.50.300">
    <property type="entry name" value="P-loop containing nucleotide triphosphate hydrolases"/>
    <property type="match status" value="2"/>
</dbReference>
<comment type="similarity">
    <text evidence="1">Belongs to the TrbE/VirB4 family.</text>
</comment>
<name>A0A2A2SB40_9SPHN</name>
<keyword evidence="2" id="KW-0547">Nucleotide-binding</keyword>
<evidence type="ECO:0000259" key="6">
    <source>
        <dbReference type="Pfam" id="PF03135"/>
    </source>
</evidence>
<proteinExistence type="inferred from homology"/>
<evidence type="ECO:0000256" key="1">
    <source>
        <dbReference type="ARBA" id="ARBA00006512"/>
    </source>
</evidence>
<dbReference type="AlphaFoldDB" id="A0A2A2SB40"/>
<dbReference type="Proteomes" id="UP000218151">
    <property type="component" value="Unassembled WGS sequence"/>
</dbReference>
<dbReference type="EMBL" id="NSLI01000007">
    <property type="protein sequence ID" value="PAX06425.1"/>
    <property type="molecule type" value="Genomic_DNA"/>
</dbReference>
<dbReference type="Pfam" id="PF19044">
    <property type="entry name" value="P-loop_TraG"/>
    <property type="match status" value="1"/>
</dbReference>
<evidence type="ECO:0000256" key="5">
    <source>
        <dbReference type="ARBA" id="ARBA00023635"/>
    </source>
</evidence>
<dbReference type="SUPFAM" id="SSF52540">
    <property type="entry name" value="P-loop containing nucleoside triphosphate hydrolases"/>
    <property type="match status" value="1"/>
</dbReference>
<dbReference type="InterPro" id="IPR004346">
    <property type="entry name" value="CagE_TrbE_VirB"/>
</dbReference>
<dbReference type="InterPro" id="IPR043964">
    <property type="entry name" value="P-loop_TraG"/>
</dbReference>
<dbReference type="NCBIfam" id="TIGR00929">
    <property type="entry name" value="VirB4_CagE"/>
    <property type="match status" value="1"/>
</dbReference>
<feature type="domain" description="TraG P-loop" evidence="7">
    <location>
        <begin position="580"/>
        <end position="729"/>
    </location>
</feature>